<keyword evidence="4 8" id="KW-0378">Hydrolase</keyword>
<dbReference type="InterPro" id="IPR001314">
    <property type="entry name" value="Peptidase_S1A"/>
</dbReference>
<evidence type="ECO:0000259" key="10">
    <source>
        <dbReference type="PROSITE" id="PS50240"/>
    </source>
</evidence>
<keyword evidence="2 8" id="KW-0645">Protease</keyword>
<dbReference type="FunFam" id="2.40.10.10:FF:000073">
    <property type="entry name" value="Trypsin alpha"/>
    <property type="match status" value="1"/>
</dbReference>
<reference evidence="12" key="1">
    <citation type="submission" date="2025-08" db="UniProtKB">
        <authorList>
            <consortium name="RefSeq"/>
        </authorList>
    </citation>
    <scope>IDENTIFICATION</scope>
    <source>
        <strain evidence="12">15112-1751.03</strain>
        <tissue evidence="12">Whole Adult</tissue>
    </source>
</reference>
<dbReference type="InterPro" id="IPR043504">
    <property type="entry name" value="Peptidase_S1_PA_chymotrypsin"/>
</dbReference>
<dbReference type="PANTHER" id="PTHR24276">
    <property type="entry name" value="POLYSERASE-RELATED"/>
    <property type="match status" value="1"/>
</dbReference>
<dbReference type="PRINTS" id="PR00722">
    <property type="entry name" value="CHYMOTRYPSIN"/>
</dbReference>
<proteinExistence type="inferred from homology"/>
<keyword evidence="11" id="KW-1185">Reference proteome</keyword>
<dbReference type="PANTHER" id="PTHR24276:SF98">
    <property type="entry name" value="FI18310P1-RELATED"/>
    <property type="match status" value="1"/>
</dbReference>
<dbReference type="InterPro" id="IPR001254">
    <property type="entry name" value="Trypsin_dom"/>
</dbReference>
<dbReference type="PROSITE" id="PS50240">
    <property type="entry name" value="TRYPSIN_DOM"/>
    <property type="match status" value="1"/>
</dbReference>
<keyword evidence="7" id="KW-1015">Disulfide bond</keyword>
<sequence>MQVLFILLSVTISLSLGGKLPFGGTKNFNIQQRIYNGEDAQNGQFPYIVSLSISLSDDNGALCGGSIIDHTWILTAAHCTHKAKSIKIFYGSTKVGQGEFSHEVNTDNIIEHEHYDDDTLENDLALIRTPHVDYSELVNKVSLADRDNDYEGAWAVASGWGETYDNSATPENLQFADLQIKSKKDCWDVIGRESDNILCVSTSEGKTIGSGDSGGPLVTHDDPKLVGVSSFSLEADEILPAGFSRVSANLDWIREHTGLE</sequence>
<evidence type="ECO:0000313" key="11">
    <source>
        <dbReference type="Proteomes" id="UP000515160"/>
    </source>
</evidence>
<evidence type="ECO:0000313" key="12">
    <source>
        <dbReference type="RefSeq" id="XP_034109747.1"/>
    </source>
</evidence>
<feature type="domain" description="Peptidase S1" evidence="10">
    <location>
        <begin position="34"/>
        <end position="258"/>
    </location>
</feature>
<organism evidence="11 12">
    <name type="scientific">Drosophila albomicans</name>
    <name type="common">Fruit fly</name>
    <dbReference type="NCBI Taxonomy" id="7291"/>
    <lineage>
        <taxon>Eukaryota</taxon>
        <taxon>Metazoa</taxon>
        <taxon>Ecdysozoa</taxon>
        <taxon>Arthropoda</taxon>
        <taxon>Hexapoda</taxon>
        <taxon>Insecta</taxon>
        <taxon>Pterygota</taxon>
        <taxon>Neoptera</taxon>
        <taxon>Endopterygota</taxon>
        <taxon>Diptera</taxon>
        <taxon>Brachycera</taxon>
        <taxon>Muscomorpha</taxon>
        <taxon>Ephydroidea</taxon>
        <taxon>Drosophilidae</taxon>
        <taxon>Drosophila</taxon>
    </lineage>
</organism>
<dbReference type="InterPro" id="IPR050430">
    <property type="entry name" value="Peptidase_S1"/>
</dbReference>
<dbReference type="GO" id="GO:0004252">
    <property type="term" value="F:serine-type endopeptidase activity"/>
    <property type="evidence" value="ECO:0007669"/>
    <property type="project" value="InterPro"/>
</dbReference>
<dbReference type="OrthoDB" id="7849756at2759"/>
<evidence type="ECO:0000256" key="6">
    <source>
        <dbReference type="ARBA" id="ARBA00023145"/>
    </source>
</evidence>
<dbReference type="InterPro" id="IPR009003">
    <property type="entry name" value="Peptidase_S1_PA"/>
</dbReference>
<dbReference type="InterPro" id="IPR018114">
    <property type="entry name" value="TRYPSIN_HIS"/>
</dbReference>
<dbReference type="GeneID" id="117571631"/>
<dbReference type="SMART" id="SM00020">
    <property type="entry name" value="Tryp_SPc"/>
    <property type="match status" value="1"/>
</dbReference>
<evidence type="ECO:0000256" key="2">
    <source>
        <dbReference type="ARBA" id="ARBA00022670"/>
    </source>
</evidence>
<dbReference type="PROSITE" id="PS00135">
    <property type="entry name" value="TRYPSIN_SER"/>
    <property type="match status" value="1"/>
</dbReference>
<gene>
    <name evidence="12" type="primary">LOC117571631</name>
</gene>
<evidence type="ECO:0000256" key="9">
    <source>
        <dbReference type="SAM" id="SignalP"/>
    </source>
</evidence>
<dbReference type="CDD" id="cd00190">
    <property type="entry name" value="Tryp_SPc"/>
    <property type="match status" value="1"/>
</dbReference>
<feature type="signal peptide" evidence="9">
    <location>
        <begin position="1"/>
        <end position="17"/>
    </location>
</feature>
<protein>
    <submittedName>
        <fullName evidence="12">Serine protease 1-like</fullName>
    </submittedName>
</protein>
<dbReference type="PROSITE" id="PS00134">
    <property type="entry name" value="TRYPSIN_HIS"/>
    <property type="match status" value="1"/>
</dbReference>
<dbReference type="GO" id="GO:0006508">
    <property type="term" value="P:proteolysis"/>
    <property type="evidence" value="ECO:0007669"/>
    <property type="project" value="UniProtKB-KW"/>
</dbReference>
<evidence type="ECO:0000256" key="7">
    <source>
        <dbReference type="ARBA" id="ARBA00023157"/>
    </source>
</evidence>
<dbReference type="InterPro" id="IPR033116">
    <property type="entry name" value="TRYPSIN_SER"/>
</dbReference>
<feature type="chain" id="PRO_5027731407" evidence="9">
    <location>
        <begin position="18"/>
        <end position="260"/>
    </location>
</feature>
<accession>A0A6P8YWZ0</accession>
<evidence type="ECO:0000256" key="4">
    <source>
        <dbReference type="ARBA" id="ARBA00022801"/>
    </source>
</evidence>
<evidence type="ECO:0000256" key="8">
    <source>
        <dbReference type="RuleBase" id="RU363034"/>
    </source>
</evidence>
<evidence type="ECO:0000256" key="5">
    <source>
        <dbReference type="ARBA" id="ARBA00022825"/>
    </source>
</evidence>
<keyword evidence="5 8" id="KW-0720">Serine protease</keyword>
<keyword evidence="6" id="KW-0865">Zymogen</keyword>
<comment type="similarity">
    <text evidence="1">Belongs to the peptidase S1 family.</text>
</comment>
<evidence type="ECO:0000256" key="3">
    <source>
        <dbReference type="ARBA" id="ARBA00022729"/>
    </source>
</evidence>
<name>A0A6P8YWZ0_DROAB</name>
<dbReference type="Gene3D" id="2.40.10.10">
    <property type="entry name" value="Trypsin-like serine proteases"/>
    <property type="match status" value="2"/>
</dbReference>
<dbReference type="Proteomes" id="UP000515160">
    <property type="component" value="Chromosome 3"/>
</dbReference>
<dbReference type="RefSeq" id="XP_034109747.1">
    <property type="nucleotide sequence ID" value="XM_034253856.2"/>
</dbReference>
<evidence type="ECO:0000256" key="1">
    <source>
        <dbReference type="ARBA" id="ARBA00007664"/>
    </source>
</evidence>
<keyword evidence="3 9" id="KW-0732">Signal</keyword>
<dbReference type="AlphaFoldDB" id="A0A6P8YWZ0"/>
<dbReference type="Pfam" id="PF00089">
    <property type="entry name" value="Trypsin"/>
    <property type="match status" value="1"/>
</dbReference>
<dbReference type="SUPFAM" id="SSF50494">
    <property type="entry name" value="Trypsin-like serine proteases"/>
    <property type="match status" value="1"/>
</dbReference>